<accession>A0A084EEV2</accession>
<keyword evidence="1" id="KW-0472">Membrane</keyword>
<organism evidence="2 3">
    <name type="scientific">Sphingobium yanoikuyae</name>
    <name type="common">Sphingomonas yanoikuyae</name>
    <dbReference type="NCBI Taxonomy" id="13690"/>
    <lineage>
        <taxon>Bacteria</taxon>
        <taxon>Pseudomonadati</taxon>
        <taxon>Pseudomonadota</taxon>
        <taxon>Alphaproteobacteria</taxon>
        <taxon>Sphingomonadales</taxon>
        <taxon>Sphingomonadaceae</taxon>
        <taxon>Sphingobium</taxon>
    </lineage>
</organism>
<gene>
    <name evidence="2" type="ORF">CP98_04184</name>
</gene>
<comment type="caution">
    <text evidence="2">The sequence shown here is derived from an EMBL/GenBank/DDBJ whole genome shotgun (WGS) entry which is preliminary data.</text>
</comment>
<evidence type="ECO:0000256" key="1">
    <source>
        <dbReference type="SAM" id="Phobius"/>
    </source>
</evidence>
<dbReference type="Pfam" id="PF13801">
    <property type="entry name" value="Metal_resist"/>
    <property type="match status" value="1"/>
</dbReference>
<evidence type="ECO:0000313" key="3">
    <source>
        <dbReference type="Proteomes" id="UP000028534"/>
    </source>
</evidence>
<feature type="transmembrane region" description="Helical" evidence="1">
    <location>
        <begin position="88"/>
        <end position="110"/>
    </location>
</feature>
<keyword evidence="1" id="KW-0812">Transmembrane</keyword>
<dbReference type="eggNOG" id="COG3678">
    <property type="taxonomic scope" value="Bacteria"/>
</dbReference>
<dbReference type="AlphaFoldDB" id="A0A084EEV2"/>
<keyword evidence="1" id="KW-1133">Transmembrane helix</keyword>
<dbReference type="InterPro" id="IPR025961">
    <property type="entry name" value="Metal_resist"/>
</dbReference>
<name>A0A084EEV2_SPHYA</name>
<dbReference type="PATRIC" id="fig|13690.10.peg.4303"/>
<proteinExistence type="predicted"/>
<reference evidence="2 3" key="1">
    <citation type="submission" date="2014-03" db="EMBL/GenBank/DDBJ databases">
        <title>Genome sequence of Sphingobium yanoikuyae B1.</title>
        <authorList>
            <person name="Gan H.M."/>
            <person name="Gan H.Y."/>
            <person name="Savka M.A."/>
        </authorList>
    </citation>
    <scope>NUCLEOTIDE SEQUENCE [LARGE SCALE GENOMIC DNA]</scope>
    <source>
        <strain evidence="2 3">B1</strain>
    </source>
</reference>
<dbReference type="STRING" id="13690.AX777_16950"/>
<evidence type="ECO:0000313" key="2">
    <source>
        <dbReference type="EMBL" id="KEZ16494.1"/>
    </source>
</evidence>
<dbReference type="Gene3D" id="1.20.120.1490">
    <property type="match status" value="1"/>
</dbReference>
<dbReference type="Proteomes" id="UP000028534">
    <property type="component" value="Unassembled WGS sequence"/>
</dbReference>
<protein>
    <submittedName>
        <fullName evidence="2">Heavy metal resistance protein</fullName>
    </submittedName>
</protein>
<feature type="transmembrane region" description="Helical" evidence="1">
    <location>
        <begin position="45"/>
        <end position="67"/>
    </location>
</feature>
<sequence>MDHLDDMLSRLREAPLDPRLAGLDSRVMAEIARLQAMPRLSATTFGVAAAVALFIGIAGSAVPVRSADAAASPFDAAARAMMRDRRGLLLLVLLTFVAAVAGVVIGRLYVVPAPPVENELHDLLHRDLKLDSAQHARLEAIEARYAIRRQALEAELRADNAWLAQAIRSEHGYGPQVSAAVDRSHQAMGALQKETLEHIFAMRAVLRPDQTVKFDDAVVKALTAEKK</sequence>
<dbReference type="EMBL" id="JGVR01000033">
    <property type="protein sequence ID" value="KEZ16494.1"/>
    <property type="molecule type" value="Genomic_DNA"/>
</dbReference>